<proteinExistence type="predicted"/>
<dbReference type="Proteomes" id="UP001303046">
    <property type="component" value="Unassembled WGS sequence"/>
</dbReference>
<keyword evidence="4" id="KW-1185">Reference proteome</keyword>
<dbReference type="PROSITE" id="PS50157">
    <property type="entry name" value="ZINC_FINGER_C2H2_2"/>
    <property type="match status" value="1"/>
</dbReference>
<feature type="domain" description="C2H2-type" evidence="2">
    <location>
        <begin position="54"/>
        <end position="82"/>
    </location>
</feature>
<keyword evidence="1" id="KW-0863">Zinc-finger</keyword>
<dbReference type="SMART" id="SM00355">
    <property type="entry name" value="ZnF_C2H2"/>
    <property type="match status" value="3"/>
</dbReference>
<dbReference type="Gene3D" id="3.30.160.60">
    <property type="entry name" value="Classic Zinc Finger"/>
    <property type="match status" value="1"/>
</dbReference>
<dbReference type="PANTHER" id="PTHR33936:SF23">
    <property type="entry name" value="C2H2-TYPE DOMAIN-CONTAINING PROTEIN"/>
    <property type="match status" value="1"/>
</dbReference>
<dbReference type="EMBL" id="JAVFWL010000002">
    <property type="protein sequence ID" value="KAK6734006.1"/>
    <property type="molecule type" value="Genomic_DNA"/>
</dbReference>
<evidence type="ECO:0000256" key="1">
    <source>
        <dbReference type="PROSITE-ProRule" id="PRU00042"/>
    </source>
</evidence>
<accession>A0ABR1C9T5</accession>
<dbReference type="PANTHER" id="PTHR33936">
    <property type="entry name" value="PROTEIN CBG17840"/>
    <property type="match status" value="1"/>
</dbReference>
<dbReference type="PROSITE" id="PS00028">
    <property type="entry name" value="ZINC_FINGER_C2H2_1"/>
    <property type="match status" value="1"/>
</dbReference>
<gene>
    <name evidence="3" type="primary">Necator_chrII.g5443</name>
    <name evidence="3" type="ORF">RB195_017650</name>
</gene>
<protein>
    <recommendedName>
        <fullName evidence="2">C2H2-type domain-containing protein</fullName>
    </recommendedName>
</protein>
<evidence type="ECO:0000313" key="4">
    <source>
        <dbReference type="Proteomes" id="UP001303046"/>
    </source>
</evidence>
<keyword evidence="1" id="KW-0862">Zinc</keyword>
<evidence type="ECO:0000313" key="3">
    <source>
        <dbReference type="EMBL" id="KAK6734006.1"/>
    </source>
</evidence>
<keyword evidence="1" id="KW-0479">Metal-binding</keyword>
<organism evidence="3 4">
    <name type="scientific">Necator americanus</name>
    <name type="common">Human hookworm</name>
    <dbReference type="NCBI Taxonomy" id="51031"/>
    <lineage>
        <taxon>Eukaryota</taxon>
        <taxon>Metazoa</taxon>
        <taxon>Ecdysozoa</taxon>
        <taxon>Nematoda</taxon>
        <taxon>Chromadorea</taxon>
        <taxon>Rhabditida</taxon>
        <taxon>Rhabditina</taxon>
        <taxon>Rhabditomorpha</taxon>
        <taxon>Strongyloidea</taxon>
        <taxon>Ancylostomatidae</taxon>
        <taxon>Bunostominae</taxon>
        <taxon>Necator</taxon>
    </lineage>
</organism>
<comment type="caution">
    <text evidence="3">The sequence shown here is derived from an EMBL/GenBank/DDBJ whole genome shotgun (WGS) entry which is preliminary data.</text>
</comment>
<dbReference type="InterPro" id="IPR013087">
    <property type="entry name" value="Znf_C2H2_type"/>
</dbReference>
<sequence length="334" mass="38404">MKSSSAQCHICKRGPYLLCNLYSHLRQVHYCKEDEVRDVRDAIKRAKYRVLQPRNCDVCGKVYYSPSGLRKHKRNTHKERVDATSTSTESDHVVGQVKNYVICPGCDGTLRSNLELAAHCYSDHNDGISDFTIIEAQFSCWKTFEIWKTRKERETFTKLVRRTSRKSTKGTTHVYACQYSGRRTARTDSMKIREKKHKRMSKHCPCFAKATQRFDKTVYVLACFGHFGHQVNSADLPLSRDDEMVVKSMILSGMPYNKIVSQLRITRWNVEAPQELQPRLCYLTNRDVSNIAARHGLLDVKTHDNSSCSGSLKGEASPERFAEEMSDEEVIVDY</sequence>
<name>A0ABR1C9T5_NECAM</name>
<evidence type="ECO:0000259" key="2">
    <source>
        <dbReference type="PROSITE" id="PS50157"/>
    </source>
</evidence>
<dbReference type="InterPro" id="IPR052797">
    <property type="entry name" value="RegFact_GeneExpr_CellDeath"/>
</dbReference>
<reference evidence="3 4" key="1">
    <citation type="submission" date="2023-08" db="EMBL/GenBank/DDBJ databases">
        <title>A Necator americanus chromosomal reference genome.</title>
        <authorList>
            <person name="Ilik V."/>
            <person name="Petrzelkova K.J."/>
            <person name="Pardy F."/>
            <person name="Fuh T."/>
            <person name="Niatou-Singa F.S."/>
            <person name="Gouil Q."/>
            <person name="Baker L."/>
            <person name="Ritchie M.E."/>
            <person name="Jex A.R."/>
            <person name="Gazzola D."/>
            <person name="Li H."/>
            <person name="Toshio Fujiwara R."/>
            <person name="Zhan B."/>
            <person name="Aroian R.V."/>
            <person name="Pafco B."/>
            <person name="Schwarz E.M."/>
        </authorList>
    </citation>
    <scope>NUCLEOTIDE SEQUENCE [LARGE SCALE GENOMIC DNA]</scope>
    <source>
        <strain evidence="3 4">Aroian</strain>
        <tissue evidence="3">Whole animal</tissue>
    </source>
</reference>